<sequence length="82" mass="8690">MQEPTTRFQLLVGAILSLTAVTLTVAGQQAVSPTAGFRLILISEAFGLRTIVPAYFHPAYNIKDFAVGVTFVSAGTGYDNAL</sequence>
<gene>
    <name evidence="1" type="ORF">RHMOL_Rhmol04G0122900</name>
</gene>
<organism evidence="1 2">
    <name type="scientific">Rhododendron molle</name>
    <name type="common">Chinese azalea</name>
    <name type="synonym">Azalea mollis</name>
    <dbReference type="NCBI Taxonomy" id="49168"/>
    <lineage>
        <taxon>Eukaryota</taxon>
        <taxon>Viridiplantae</taxon>
        <taxon>Streptophyta</taxon>
        <taxon>Embryophyta</taxon>
        <taxon>Tracheophyta</taxon>
        <taxon>Spermatophyta</taxon>
        <taxon>Magnoliopsida</taxon>
        <taxon>eudicotyledons</taxon>
        <taxon>Gunneridae</taxon>
        <taxon>Pentapetalae</taxon>
        <taxon>asterids</taxon>
        <taxon>Ericales</taxon>
        <taxon>Ericaceae</taxon>
        <taxon>Ericoideae</taxon>
        <taxon>Rhodoreae</taxon>
        <taxon>Rhododendron</taxon>
    </lineage>
</organism>
<name>A0ACC0NZG4_RHOML</name>
<comment type="caution">
    <text evidence="1">The sequence shown here is derived from an EMBL/GenBank/DDBJ whole genome shotgun (WGS) entry which is preliminary data.</text>
</comment>
<accession>A0ACC0NZG4</accession>
<dbReference type="Proteomes" id="UP001062846">
    <property type="component" value="Chromosome 4"/>
</dbReference>
<protein>
    <submittedName>
        <fullName evidence="1">Uncharacterized protein</fullName>
    </submittedName>
</protein>
<evidence type="ECO:0000313" key="1">
    <source>
        <dbReference type="EMBL" id="KAI8558768.1"/>
    </source>
</evidence>
<evidence type="ECO:0000313" key="2">
    <source>
        <dbReference type="Proteomes" id="UP001062846"/>
    </source>
</evidence>
<keyword evidence="2" id="KW-1185">Reference proteome</keyword>
<dbReference type="EMBL" id="CM046391">
    <property type="protein sequence ID" value="KAI8558768.1"/>
    <property type="molecule type" value="Genomic_DNA"/>
</dbReference>
<reference evidence="1" key="1">
    <citation type="submission" date="2022-02" db="EMBL/GenBank/DDBJ databases">
        <title>Plant Genome Project.</title>
        <authorList>
            <person name="Zhang R.-G."/>
        </authorList>
    </citation>
    <scope>NUCLEOTIDE SEQUENCE</scope>
    <source>
        <strain evidence="1">AT1</strain>
    </source>
</reference>
<proteinExistence type="predicted"/>